<evidence type="ECO:0000256" key="2">
    <source>
        <dbReference type="SAM" id="SignalP"/>
    </source>
</evidence>
<dbReference type="Gene3D" id="2.40.160.20">
    <property type="match status" value="1"/>
</dbReference>
<organism evidence="4 5">
    <name type="scientific">Parabacteroides faecis</name>
    <dbReference type="NCBI Taxonomy" id="1217282"/>
    <lineage>
        <taxon>Bacteria</taxon>
        <taxon>Pseudomonadati</taxon>
        <taxon>Bacteroidota</taxon>
        <taxon>Bacteroidia</taxon>
        <taxon>Bacteroidales</taxon>
        <taxon>Tannerellaceae</taxon>
        <taxon>Parabacteroides</taxon>
    </lineage>
</organism>
<evidence type="ECO:0000313" key="4">
    <source>
        <dbReference type="EMBL" id="MBB4621383.1"/>
    </source>
</evidence>
<protein>
    <submittedName>
        <fullName evidence="4">Opacity protein-like surface antigen</fullName>
    </submittedName>
</protein>
<accession>A0ABR6KJ68</accession>
<dbReference type="InterPro" id="IPR011250">
    <property type="entry name" value="OMP/PagP_B-barrel"/>
</dbReference>
<proteinExistence type="predicted"/>
<dbReference type="SUPFAM" id="SSF56925">
    <property type="entry name" value="OMPA-like"/>
    <property type="match status" value="1"/>
</dbReference>
<keyword evidence="5" id="KW-1185">Reference proteome</keyword>
<evidence type="ECO:0000313" key="5">
    <source>
        <dbReference type="Proteomes" id="UP000533637"/>
    </source>
</evidence>
<dbReference type="InterPro" id="IPR027385">
    <property type="entry name" value="Beta-barrel_OMP"/>
</dbReference>
<comment type="caution">
    <text evidence="4">The sequence shown here is derived from an EMBL/GenBank/DDBJ whole genome shotgun (WGS) entry which is preliminary data.</text>
</comment>
<dbReference type="Pfam" id="PF13505">
    <property type="entry name" value="OMP_b-brl"/>
    <property type="match status" value="1"/>
</dbReference>
<evidence type="ECO:0000256" key="1">
    <source>
        <dbReference type="ARBA" id="ARBA00022729"/>
    </source>
</evidence>
<feature type="signal peptide" evidence="2">
    <location>
        <begin position="1"/>
        <end position="19"/>
    </location>
</feature>
<reference evidence="4 5" key="1">
    <citation type="submission" date="2020-08" db="EMBL/GenBank/DDBJ databases">
        <title>Genomic Encyclopedia of Type Strains, Phase IV (KMG-IV): sequencing the most valuable type-strain genomes for metagenomic binning, comparative biology and taxonomic classification.</title>
        <authorList>
            <person name="Goeker M."/>
        </authorList>
    </citation>
    <scope>NUCLEOTIDE SEQUENCE [LARGE SCALE GENOMIC DNA]</scope>
    <source>
        <strain evidence="4 5">DSM 102983</strain>
    </source>
</reference>
<feature type="domain" description="Outer membrane protein beta-barrel" evidence="3">
    <location>
        <begin position="8"/>
        <end position="168"/>
    </location>
</feature>
<keyword evidence="1 2" id="KW-0732">Signal</keyword>
<feature type="chain" id="PRO_5047054453" evidence="2">
    <location>
        <begin position="20"/>
        <end position="168"/>
    </location>
</feature>
<sequence>MKKLIVMCMLAIISMSAFAQTQQGQSSFGFNIGYGFNDNGNALLGLDYRYNLTDEVRLAPSLTYFVKDNGLSAWAIDMNVHYVFKLSDMFGFYPLAGLDLSFWKASVSGDWNGNHVKASANTTRFGANIGLGGEVYATDQLTVGLEFKYNIIKDFDQPILGVRVGYNF</sequence>
<gene>
    <name evidence="4" type="ORF">GGQ57_001277</name>
</gene>
<dbReference type="EMBL" id="JACHOC010000002">
    <property type="protein sequence ID" value="MBB4621383.1"/>
    <property type="molecule type" value="Genomic_DNA"/>
</dbReference>
<name>A0ABR6KJ68_9BACT</name>
<dbReference type="RefSeq" id="WP_122352536.1">
    <property type="nucleotide sequence ID" value="NZ_BMPB01000002.1"/>
</dbReference>
<evidence type="ECO:0000259" key="3">
    <source>
        <dbReference type="Pfam" id="PF13505"/>
    </source>
</evidence>
<dbReference type="Proteomes" id="UP000533637">
    <property type="component" value="Unassembled WGS sequence"/>
</dbReference>